<dbReference type="Proteomes" id="UP000662939">
    <property type="component" value="Chromosome"/>
</dbReference>
<organism evidence="5 6">
    <name type="scientific">Natronoglycomyces albus</name>
    <dbReference type="NCBI Taxonomy" id="2811108"/>
    <lineage>
        <taxon>Bacteria</taxon>
        <taxon>Bacillati</taxon>
        <taxon>Actinomycetota</taxon>
        <taxon>Actinomycetes</taxon>
        <taxon>Glycomycetales</taxon>
        <taxon>Glycomycetaceae</taxon>
        <taxon>Natronoglycomyces</taxon>
    </lineage>
</organism>
<dbReference type="KEGG" id="nav:JQS30_12705"/>
<dbReference type="AlphaFoldDB" id="A0A895XNJ7"/>
<dbReference type="Gene3D" id="3.20.20.70">
    <property type="entry name" value="Aldolase class I"/>
    <property type="match status" value="1"/>
</dbReference>
<name>A0A895XNJ7_9ACTN</name>
<evidence type="ECO:0000313" key="6">
    <source>
        <dbReference type="Proteomes" id="UP000662939"/>
    </source>
</evidence>
<sequence length="470" mass="50330">MAPPLASPRSNCRRKAKSGSVTGNQTRKVGIDVADETQAPEQARPTSAVPLGRAVQSRIYREGLSGRRQAAPTNPVALQNAAKKAVDARSWGYIQGAAGAERTASANVASFSKRRIIPRMLRDVSDRNLRSTAIGIDFPTPLLLSPIGVLEVAHPDADLAAARAARATGTPMTVSSQASVPMEAIAEELGDTPWIFQLYWSRNDDLALSFVRRAEKAGASAIAVTVDTHMLGWRTRDLDHGFLPFAHGMGIAQYTSDPVFQDLVDRRVAEVKPQETPRPTPQAMRALMTMAKRYPGNFRENLRSPYPRAAVETFQEEFSRPDLTWSDLSFLREHTRLPIILKGIQHPDDARQALDSGVDAIWVSNHGGRQLDGAIASIDALPGVAKVVDSAVPVIFDSGVRSGADVFRSLALGADIVGLGRSYTYGLAVGGAEGATAVLDGFNAELDITMGLAGVSDVENITAECLTDAG</sequence>
<reference evidence="5" key="1">
    <citation type="submission" date="2021-02" db="EMBL/GenBank/DDBJ databases">
        <title>Natronoglycomyces albus gen. nov., sp. nov, a haloalkaliphilic actinobacterium from a soda solonchak soil.</title>
        <authorList>
            <person name="Sorokin D.Y."/>
            <person name="Khijniak T.V."/>
            <person name="Zakharycheva A.P."/>
            <person name="Boueva O.V."/>
            <person name="Ariskina E.V."/>
            <person name="Hahnke R.L."/>
            <person name="Bunk B."/>
            <person name="Sproer C."/>
            <person name="Schumann P."/>
            <person name="Evtushenko L.I."/>
            <person name="Kublanov I.V."/>
        </authorList>
    </citation>
    <scope>NUCLEOTIDE SEQUENCE</scope>
    <source>
        <strain evidence="5">DSM 106290</strain>
    </source>
</reference>
<dbReference type="PROSITE" id="PS00557">
    <property type="entry name" value="FMN_HYDROXY_ACID_DH_1"/>
    <property type="match status" value="1"/>
</dbReference>
<dbReference type="GO" id="GO:0016491">
    <property type="term" value="F:oxidoreductase activity"/>
    <property type="evidence" value="ECO:0007669"/>
    <property type="project" value="UniProtKB-KW"/>
</dbReference>
<evidence type="ECO:0000256" key="2">
    <source>
        <dbReference type="ARBA" id="ARBA00023002"/>
    </source>
</evidence>
<dbReference type="InterPro" id="IPR008259">
    <property type="entry name" value="FMN_hydac_DH_AS"/>
</dbReference>
<dbReference type="SUPFAM" id="SSF51395">
    <property type="entry name" value="FMN-linked oxidoreductases"/>
    <property type="match status" value="1"/>
</dbReference>
<dbReference type="PROSITE" id="PS51349">
    <property type="entry name" value="FMN_HYDROXY_ACID_DH_2"/>
    <property type="match status" value="1"/>
</dbReference>
<keyword evidence="6" id="KW-1185">Reference proteome</keyword>
<keyword evidence="2" id="KW-0560">Oxidoreductase</keyword>
<protein>
    <submittedName>
        <fullName evidence="5">Alpha-hydroxy-acid oxidizing protein</fullName>
    </submittedName>
</protein>
<comment type="cofactor">
    <cofactor evidence="1">
        <name>FMN</name>
        <dbReference type="ChEBI" id="CHEBI:58210"/>
    </cofactor>
</comment>
<dbReference type="EMBL" id="CP070496">
    <property type="protein sequence ID" value="QSB04625.1"/>
    <property type="molecule type" value="Genomic_DNA"/>
</dbReference>
<dbReference type="InterPro" id="IPR037396">
    <property type="entry name" value="FMN_HAD"/>
</dbReference>
<feature type="region of interest" description="Disordered" evidence="3">
    <location>
        <begin position="1"/>
        <end position="49"/>
    </location>
</feature>
<proteinExistence type="predicted"/>
<gene>
    <name evidence="5" type="ORF">JQS30_12705</name>
</gene>
<evidence type="ECO:0000256" key="1">
    <source>
        <dbReference type="ARBA" id="ARBA00001917"/>
    </source>
</evidence>
<accession>A0A895XNJ7</accession>
<feature type="domain" description="FMN hydroxy acid dehydrogenase" evidence="4">
    <location>
        <begin position="67"/>
        <end position="470"/>
    </location>
</feature>
<dbReference type="Pfam" id="PF01070">
    <property type="entry name" value="FMN_dh"/>
    <property type="match status" value="1"/>
</dbReference>
<dbReference type="PANTHER" id="PTHR10578">
    <property type="entry name" value="S -2-HYDROXY-ACID OXIDASE-RELATED"/>
    <property type="match status" value="1"/>
</dbReference>
<dbReference type="PANTHER" id="PTHR10578:SF143">
    <property type="entry name" value="FMN-DEPENDENT ALPHA-HYDROXY ACID DEHYDROGENASE PB1A11.03"/>
    <property type="match status" value="1"/>
</dbReference>
<evidence type="ECO:0000256" key="3">
    <source>
        <dbReference type="SAM" id="MobiDB-lite"/>
    </source>
</evidence>
<dbReference type="InterPro" id="IPR013785">
    <property type="entry name" value="Aldolase_TIM"/>
</dbReference>
<evidence type="ECO:0000259" key="4">
    <source>
        <dbReference type="PROSITE" id="PS51349"/>
    </source>
</evidence>
<evidence type="ECO:0000313" key="5">
    <source>
        <dbReference type="EMBL" id="QSB04625.1"/>
    </source>
</evidence>
<dbReference type="InterPro" id="IPR000262">
    <property type="entry name" value="FMN-dep_DH"/>
</dbReference>